<comment type="caution">
    <text evidence="7">The sequence shown here is derived from an EMBL/GenBank/DDBJ whole genome shotgun (WGS) entry which is preliminary data.</text>
</comment>
<keyword evidence="8" id="KW-1185">Reference proteome</keyword>
<organism evidence="7 8">
    <name type="scientific">Orbilia ellipsospora</name>
    <dbReference type="NCBI Taxonomy" id="2528407"/>
    <lineage>
        <taxon>Eukaryota</taxon>
        <taxon>Fungi</taxon>
        <taxon>Dikarya</taxon>
        <taxon>Ascomycota</taxon>
        <taxon>Pezizomycotina</taxon>
        <taxon>Orbiliomycetes</taxon>
        <taxon>Orbiliales</taxon>
        <taxon>Orbiliaceae</taxon>
        <taxon>Orbilia</taxon>
    </lineage>
</organism>
<dbReference type="InterPro" id="IPR001222">
    <property type="entry name" value="Znf_TFIIS"/>
</dbReference>
<dbReference type="EMBL" id="JAVHJO010000017">
    <property type="protein sequence ID" value="KAK6525421.1"/>
    <property type="molecule type" value="Genomic_DNA"/>
</dbReference>
<dbReference type="GO" id="GO:0003676">
    <property type="term" value="F:nucleic acid binding"/>
    <property type="evidence" value="ECO:0007669"/>
    <property type="project" value="InterPro"/>
</dbReference>
<dbReference type="InterPro" id="IPR001529">
    <property type="entry name" value="Zn_ribbon_RPB9"/>
</dbReference>
<dbReference type="SMART" id="SM00440">
    <property type="entry name" value="ZnF_C2C2"/>
    <property type="match status" value="1"/>
</dbReference>
<evidence type="ECO:0000256" key="3">
    <source>
        <dbReference type="ARBA" id="ARBA00022833"/>
    </source>
</evidence>
<feature type="domain" description="TFIIS-type" evidence="6">
    <location>
        <begin position="67"/>
        <end position="132"/>
    </location>
</feature>
<keyword evidence="5" id="KW-0804">Transcription</keyword>
<dbReference type="SUPFAM" id="SSF158997">
    <property type="entry name" value="Trm112p-like"/>
    <property type="match status" value="1"/>
</dbReference>
<dbReference type="PROSITE" id="PS51133">
    <property type="entry name" value="ZF_TFIIS_2"/>
    <property type="match status" value="1"/>
</dbReference>
<comment type="similarity">
    <text evidence="5">Belongs to the archaeal rpoM/eukaryotic RPA12/RPB9/RPC11 RNA polymerase family.</text>
</comment>
<keyword evidence="2 4" id="KW-0863">Zinc-finger</keyword>
<dbReference type="GO" id="GO:0006386">
    <property type="term" value="P:termination of RNA polymerase III transcription"/>
    <property type="evidence" value="ECO:0007669"/>
    <property type="project" value="TreeGrafter"/>
</dbReference>
<gene>
    <name evidence="7" type="primary">RPC11_1</name>
    <name evidence="7" type="ORF">TWF694_005559</name>
</gene>
<dbReference type="GO" id="GO:0008270">
    <property type="term" value="F:zinc ion binding"/>
    <property type="evidence" value="ECO:0007669"/>
    <property type="project" value="UniProtKB-KW"/>
</dbReference>
<dbReference type="PANTHER" id="PTHR11239:SF12">
    <property type="entry name" value="DNA-DIRECTED RNA POLYMERASE III SUBUNIT RPC10"/>
    <property type="match status" value="1"/>
</dbReference>
<evidence type="ECO:0000256" key="2">
    <source>
        <dbReference type="ARBA" id="ARBA00022771"/>
    </source>
</evidence>
<keyword evidence="5" id="KW-0240">DNA-directed RNA polymerase</keyword>
<name>A0AAV9WUP4_9PEZI</name>
<dbReference type="AlphaFoldDB" id="A0AAV9WUP4"/>
<dbReference type="PANTHER" id="PTHR11239">
    <property type="entry name" value="DNA-DIRECTED RNA POLYMERASE"/>
    <property type="match status" value="1"/>
</dbReference>
<dbReference type="GO" id="GO:0055029">
    <property type="term" value="C:nuclear DNA-directed RNA polymerase complex"/>
    <property type="evidence" value="ECO:0007669"/>
    <property type="project" value="UniProtKB-ARBA"/>
</dbReference>
<dbReference type="SUPFAM" id="SSF57783">
    <property type="entry name" value="Zinc beta-ribbon"/>
    <property type="match status" value="1"/>
</dbReference>
<dbReference type="Pfam" id="PF01096">
    <property type="entry name" value="Zn_ribbon_TFIIS"/>
    <property type="match status" value="1"/>
</dbReference>
<dbReference type="SMART" id="SM00661">
    <property type="entry name" value="RPOL9"/>
    <property type="match status" value="1"/>
</dbReference>
<evidence type="ECO:0000256" key="5">
    <source>
        <dbReference type="RuleBase" id="RU003474"/>
    </source>
</evidence>
<proteinExistence type="inferred from homology"/>
<keyword evidence="3" id="KW-0862">Zinc</keyword>
<evidence type="ECO:0000259" key="6">
    <source>
        <dbReference type="PROSITE" id="PS51133"/>
    </source>
</evidence>
<dbReference type="Proteomes" id="UP001365542">
    <property type="component" value="Unassembled WGS sequence"/>
</dbReference>
<sequence>MLLFCPTCSNSLTVSRHLNTGQNALNCPTCPYTYPITRRLFERRHIRRKEVDDILGGEGSWDNVDNTAVQCPDEVCGGERAYFYMVQIRSADEPMTTFYKVLPTSLIGRFNPLTLGLLFGGFIEANNCVDSV</sequence>
<dbReference type="Gene3D" id="2.20.25.10">
    <property type="match status" value="1"/>
</dbReference>
<evidence type="ECO:0000313" key="7">
    <source>
        <dbReference type="EMBL" id="KAK6525421.1"/>
    </source>
</evidence>
<keyword evidence="1 5" id="KW-0479">Metal-binding</keyword>
<reference evidence="7 8" key="1">
    <citation type="submission" date="2019-10" db="EMBL/GenBank/DDBJ databases">
        <authorList>
            <person name="Palmer J.M."/>
        </authorList>
    </citation>
    <scope>NUCLEOTIDE SEQUENCE [LARGE SCALE GENOMIC DNA]</scope>
    <source>
        <strain evidence="7 8">TWF694</strain>
    </source>
</reference>
<evidence type="ECO:0000256" key="4">
    <source>
        <dbReference type="PROSITE-ProRule" id="PRU00472"/>
    </source>
</evidence>
<protein>
    <submittedName>
        <fullName evidence="7">RNA polymerase III C11 subunit, variant 2</fullName>
    </submittedName>
</protein>
<dbReference type="GO" id="GO:0005666">
    <property type="term" value="C:RNA polymerase III complex"/>
    <property type="evidence" value="ECO:0007669"/>
    <property type="project" value="TreeGrafter"/>
</dbReference>
<dbReference type="Pfam" id="PF02150">
    <property type="entry name" value="Zn_ribbon_RPB9"/>
    <property type="match status" value="1"/>
</dbReference>
<dbReference type="InterPro" id="IPR012164">
    <property type="entry name" value="Rpa12/Rpb9/Rpc10/TFS"/>
</dbReference>
<evidence type="ECO:0000256" key="1">
    <source>
        <dbReference type="ARBA" id="ARBA00022723"/>
    </source>
</evidence>
<evidence type="ECO:0000313" key="8">
    <source>
        <dbReference type="Proteomes" id="UP001365542"/>
    </source>
</evidence>
<dbReference type="GO" id="GO:0003899">
    <property type="term" value="F:DNA-directed RNA polymerase activity"/>
    <property type="evidence" value="ECO:0007669"/>
    <property type="project" value="InterPro"/>
</dbReference>
<accession>A0AAV9WUP4</accession>